<sequence>MDERVRELLERVKSTAVDLGEAAGTTARSAGKYAGQMVDIAKLNMRIFDLKNDVNDLLRDVGQMVYDTHQGKEPSEGGMDALLTQLDEKHAAIGEVKERIAVLRNAKECPSCGNMCGRDDHFCKECGAQL</sequence>
<dbReference type="AlphaFoldDB" id="A0A9D2BYB1"/>
<reference evidence="1" key="2">
    <citation type="submission" date="2021-04" db="EMBL/GenBank/DDBJ databases">
        <authorList>
            <person name="Gilroy R."/>
        </authorList>
    </citation>
    <scope>NUCLEOTIDE SEQUENCE</scope>
    <source>
        <strain evidence="1">ChiBcec16_6824</strain>
    </source>
</reference>
<accession>A0A9D2BYB1</accession>
<evidence type="ECO:0000313" key="1">
    <source>
        <dbReference type="EMBL" id="HIY20598.1"/>
    </source>
</evidence>
<protein>
    <submittedName>
        <fullName evidence="1">Zinc ribbon domain-containing protein</fullName>
    </submittedName>
</protein>
<organism evidence="1 2">
    <name type="scientific">Candidatus Flavonifractor merdigallinarum</name>
    <dbReference type="NCBI Taxonomy" id="2838589"/>
    <lineage>
        <taxon>Bacteria</taxon>
        <taxon>Bacillati</taxon>
        <taxon>Bacillota</taxon>
        <taxon>Clostridia</taxon>
        <taxon>Eubacteriales</taxon>
        <taxon>Oscillospiraceae</taxon>
        <taxon>Flavonifractor</taxon>
    </lineage>
</organism>
<name>A0A9D2BYB1_9FIRM</name>
<gene>
    <name evidence="1" type="ORF">H9841_01680</name>
</gene>
<dbReference type="EMBL" id="DXDX01000035">
    <property type="protein sequence ID" value="HIY20598.1"/>
    <property type="molecule type" value="Genomic_DNA"/>
</dbReference>
<proteinExistence type="predicted"/>
<reference evidence="1" key="1">
    <citation type="journal article" date="2021" name="PeerJ">
        <title>Extensive microbial diversity within the chicken gut microbiome revealed by metagenomics and culture.</title>
        <authorList>
            <person name="Gilroy R."/>
            <person name="Ravi A."/>
            <person name="Getino M."/>
            <person name="Pursley I."/>
            <person name="Horton D.L."/>
            <person name="Alikhan N.F."/>
            <person name="Baker D."/>
            <person name="Gharbi K."/>
            <person name="Hall N."/>
            <person name="Watson M."/>
            <person name="Adriaenssens E.M."/>
            <person name="Foster-Nyarko E."/>
            <person name="Jarju S."/>
            <person name="Secka A."/>
            <person name="Antonio M."/>
            <person name="Oren A."/>
            <person name="Chaudhuri R.R."/>
            <person name="La Ragione R."/>
            <person name="Hildebrand F."/>
            <person name="Pallen M.J."/>
        </authorList>
    </citation>
    <scope>NUCLEOTIDE SEQUENCE</scope>
    <source>
        <strain evidence="1">ChiBcec16_6824</strain>
    </source>
</reference>
<evidence type="ECO:0000313" key="2">
    <source>
        <dbReference type="Proteomes" id="UP000823868"/>
    </source>
</evidence>
<comment type="caution">
    <text evidence="1">The sequence shown here is derived from an EMBL/GenBank/DDBJ whole genome shotgun (WGS) entry which is preliminary data.</text>
</comment>
<dbReference type="Proteomes" id="UP000823868">
    <property type="component" value="Unassembled WGS sequence"/>
</dbReference>